<dbReference type="AlphaFoldDB" id="A0A089MDF9"/>
<proteinExistence type="predicted"/>
<feature type="coiled-coil region" evidence="1">
    <location>
        <begin position="174"/>
        <end position="246"/>
    </location>
</feature>
<dbReference type="OrthoDB" id="1860825at2"/>
<protein>
    <recommendedName>
        <fullName evidence="2">Rad50/SbcC-type AAA domain-containing protein</fullName>
    </recommendedName>
</protein>
<evidence type="ECO:0000313" key="3">
    <source>
        <dbReference type="EMBL" id="AIQ69503.1"/>
    </source>
</evidence>
<evidence type="ECO:0000256" key="1">
    <source>
        <dbReference type="SAM" id="Coils"/>
    </source>
</evidence>
<dbReference type="GO" id="GO:0006302">
    <property type="term" value="P:double-strand break repair"/>
    <property type="evidence" value="ECO:0007669"/>
    <property type="project" value="InterPro"/>
</dbReference>
<dbReference type="GO" id="GO:0016887">
    <property type="term" value="F:ATP hydrolysis activity"/>
    <property type="evidence" value="ECO:0007669"/>
    <property type="project" value="InterPro"/>
</dbReference>
<keyword evidence="1" id="KW-0175">Coiled coil</keyword>
<feature type="domain" description="Rad50/SbcC-type AAA" evidence="2">
    <location>
        <begin position="7"/>
        <end position="252"/>
    </location>
</feature>
<gene>
    <name evidence="3" type="ORF">PGRAT_19050</name>
</gene>
<dbReference type="HOGENOM" id="CLU_473056_0_0_9"/>
<dbReference type="Gene3D" id="3.40.50.300">
    <property type="entry name" value="P-loop containing nucleotide triphosphate hydrolases"/>
    <property type="match status" value="1"/>
</dbReference>
<dbReference type="InterPro" id="IPR027417">
    <property type="entry name" value="P-loop_NTPase"/>
</dbReference>
<dbReference type="STRING" id="189425.PGRAT_19050"/>
<keyword evidence="4" id="KW-1185">Reference proteome</keyword>
<evidence type="ECO:0000313" key="4">
    <source>
        <dbReference type="Proteomes" id="UP000029500"/>
    </source>
</evidence>
<dbReference type="InterPro" id="IPR038729">
    <property type="entry name" value="Rad50/SbcC_AAA"/>
</dbReference>
<dbReference type="Pfam" id="PF13476">
    <property type="entry name" value="AAA_23"/>
    <property type="match status" value="1"/>
</dbReference>
<reference evidence="3 4" key="1">
    <citation type="submission" date="2014-08" db="EMBL/GenBank/DDBJ databases">
        <title>Comparative genomics of the Paenibacillus odorifer group.</title>
        <authorList>
            <person name="den Bakker H.C."/>
            <person name="Tsai Y.-C."/>
            <person name="Martin N."/>
            <person name="Korlach J."/>
            <person name="Wiedmann M."/>
        </authorList>
    </citation>
    <scope>NUCLEOTIDE SEQUENCE [LARGE SCALE GENOMIC DNA]</scope>
    <source>
        <strain evidence="3 4">DSM 15220</strain>
    </source>
</reference>
<dbReference type="EMBL" id="CP009287">
    <property type="protein sequence ID" value="AIQ69503.1"/>
    <property type="molecule type" value="Genomic_DNA"/>
</dbReference>
<dbReference type="RefSeq" id="WP_025706231.1">
    <property type="nucleotide sequence ID" value="NZ_CP009287.1"/>
</dbReference>
<name>A0A089MDF9_9BACL</name>
<dbReference type="SUPFAM" id="SSF52540">
    <property type="entry name" value="P-loop containing nucleoside triphosphate hydrolases"/>
    <property type="match status" value="1"/>
</dbReference>
<dbReference type="KEGG" id="pgm:PGRAT_19050"/>
<evidence type="ECO:0000259" key="2">
    <source>
        <dbReference type="Pfam" id="PF13476"/>
    </source>
</evidence>
<dbReference type="eggNOG" id="COG0497">
    <property type="taxonomic scope" value="Bacteria"/>
</dbReference>
<dbReference type="Proteomes" id="UP000029500">
    <property type="component" value="Chromosome"/>
</dbReference>
<accession>A0A089MDF9</accession>
<sequence>MLHIKRIEIKDWLGIKELNVSPGKINKVDGDSGAGKTSLIEGLEKALTNNSRRTEVISHGQEEAELFVELTDGLQITRKVRAEKADYLKVKHDSKAVNSTEGFLRKLINGEIFRPIEFVQKDVKEQTKIILNMLQIDWTVEDIKSWFGEMPEADYQLHILQILQQIESAYFEERSSINREINLLRANIEGIKRDLPPNYDGEIWRGVNLQELYRKLSNAEDANKRLEEAQRLVDSLALRMDDIRQRAATVREGKRLEYKRQRDSLHTSISVIIRTIEDEQAKIDAVDRRISDEHIRLDNQLQQEIERLKAQFTAKKQVAKDTIQQEADQSRAFISEYQSQLSEAGTKLGNVEALERKDIERIDEYEQQQIELEQTKTGNAQQVVAETEWSDPAPLKAAADEATQMKEFLREWERMNDIIREKLAPKEARAADLTAKIEKARELPKELLKTAALPVDGLTVDDKGRIRINDTLIDGLSEGEALDFAFKLAKAQSGPLKVICIDGYQNLGSKQQEILESAQHDDYQYFLLSTVKGKDLEIETLEG</sequence>
<organism evidence="3 4">
    <name type="scientific">Paenibacillus graminis</name>
    <dbReference type="NCBI Taxonomy" id="189425"/>
    <lineage>
        <taxon>Bacteria</taxon>
        <taxon>Bacillati</taxon>
        <taxon>Bacillota</taxon>
        <taxon>Bacilli</taxon>
        <taxon>Bacillales</taxon>
        <taxon>Paenibacillaceae</taxon>
        <taxon>Paenibacillus</taxon>
    </lineage>
</organism>